<gene>
    <name evidence="7" type="ORF">SAMN02745206_01523</name>
</gene>
<evidence type="ECO:0000256" key="2">
    <source>
        <dbReference type="ARBA" id="ARBA00023052"/>
    </source>
</evidence>
<dbReference type="InterPro" id="IPR012001">
    <property type="entry name" value="Thiamin_PyroP_enz_TPP-bd_dom"/>
</dbReference>
<evidence type="ECO:0000259" key="4">
    <source>
        <dbReference type="Pfam" id="PF00205"/>
    </source>
</evidence>
<dbReference type="GO" id="GO:0000287">
    <property type="term" value="F:magnesium ion binding"/>
    <property type="evidence" value="ECO:0007669"/>
    <property type="project" value="InterPro"/>
</dbReference>
<dbReference type="AlphaFoldDB" id="A0A1M4ZP07"/>
<evidence type="ECO:0000256" key="1">
    <source>
        <dbReference type="ARBA" id="ARBA00007812"/>
    </source>
</evidence>
<evidence type="ECO:0000259" key="5">
    <source>
        <dbReference type="Pfam" id="PF02775"/>
    </source>
</evidence>
<dbReference type="GO" id="GO:0003984">
    <property type="term" value="F:acetolactate synthase activity"/>
    <property type="evidence" value="ECO:0007669"/>
    <property type="project" value="TreeGrafter"/>
</dbReference>
<feature type="domain" description="Thiamine pyrophosphate enzyme N-terminal TPP-binding" evidence="6">
    <location>
        <begin position="5"/>
        <end position="115"/>
    </location>
</feature>
<dbReference type="Proteomes" id="UP000184076">
    <property type="component" value="Unassembled WGS sequence"/>
</dbReference>
<dbReference type="Gene3D" id="3.40.50.1220">
    <property type="entry name" value="TPP-binding domain"/>
    <property type="match status" value="1"/>
</dbReference>
<name>A0A1M4ZP07_9BACT</name>
<dbReference type="InterPro" id="IPR029061">
    <property type="entry name" value="THDP-binding"/>
</dbReference>
<dbReference type="Pfam" id="PF00205">
    <property type="entry name" value="TPP_enzyme_M"/>
    <property type="match status" value="1"/>
</dbReference>
<keyword evidence="2 3" id="KW-0786">Thiamine pyrophosphate</keyword>
<dbReference type="SUPFAM" id="SSF52467">
    <property type="entry name" value="DHS-like NAD/FAD-binding domain"/>
    <property type="match status" value="1"/>
</dbReference>
<dbReference type="GO" id="GO:0050660">
    <property type="term" value="F:flavin adenine dinucleotide binding"/>
    <property type="evidence" value="ECO:0007669"/>
    <property type="project" value="TreeGrafter"/>
</dbReference>
<dbReference type="STRING" id="1121391.SAMN02745206_01523"/>
<sequence length="537" mass="57310">MASVPELFVRSLKRAGVEVCFGIPGGPWIPYMEAMEREGLEFVLVANEASAGFMADVTARLSGRVAACHGTFGPGAVNLATGVGCALLDRSPLLAFTSEMGDAMLARVTQMNIDHQRLFSPLTKKTWRLRPRDVAAQVRDAVGIARSEVPGPVHLGLPADLADVDAAEENLSERIAVEPPALPESGLLEEAAAVLGQARRPLLAVGLTALRLGMAKDLLNFLSAHPMPVVLTAMAKGLVREEHGCYAGVLFHAASDELASFIARADLVVGVGYDPVEFNYESWLPDVPLVHADTRSCDVPAGVRVAVDVVGDPRETLRFLADRPPGPLAWEEGELQDLRDRLHKRLQPAGAGFGPVAALRTLRQVLPRDGILTCDVGAHTHLLGQLWETPAPGLFVMTNGWSSMGFGIPAALAAKRCLPDRPVVCVTGDGGFLMMAGEIVTARRLGLSVVIVVLADGSLSLIRVKEAWRKTPPVGVGLHDGPLLGTDTFLGAPVFRADCPDSMRRACERALDVRGPVIVEAVVDGTEYDALIARRYK</sequence>
<dbReference type="PANTHER" id="PTHR18968">
    <property type="entry name" value="THIAMINE PYROPHOSPHATE ENZYMES"/>
    <property type="match status" value="1"/>
</dbReference>
<evidence type="ECO:0000313" key="7">
    <source>
        <dbReference type="EMBL" id="SHF19738.1"/>
    </source>
</evidence>
<dbReference type="CDD" id="cd07035">
    <property type="entry name" value="TPP_PYR_POX_like"/>
    <property type="match status" value="1"/>
</dbReference>
<dbReference type="InterPro" id="IPR012000">
    <property type="entry name" value="Thiamin_PyroP_enz_cen_dom"/>
</dbReference>
<dbReference type="GO" id="GO:0005948">
    <property type="term" value="C:acetolactate synthase complex"/>
    <property type="evidence" value="ECO:0007669"/>
    <property type="project" value="TreeGrafter"/>
</dbReference>
<feature type="domain" description="Thiamine pyrophosphate enzyme central" evidence="4">
    <location>
        <begin position="188"/>
        <end position="318"/>
    </location>
</feature>
<comment type="similarity">
    <text evidence="1 3">Belongs to the TPP enzyme family.</text>
</comment>
<dbReference type="EMBL" id="FQVB01000012">
    <property type="protein sequence ID" value="SHF19738.1"/>
    <property type="molecule type" value="Genomic_DNA"/>
</dbReference>
<dbReference type="Pfam" id="PF02775">
    <property type="entry name" value="TPP_enzyme_C"/>
    <property type="match status" value="1"/>
</dbReference>
<evidence type="ECO:0000259" key="6">
    <source>
        <dbReference type="Pfam" id="PF02776"/>
    </source>
</evidence>
<feature type="domain" description="Thiamine pyrophosphate enzyme TPP-binding" evidence="5">
    <location>
        <begin position="375"/>
        <end position="520"/>
    </location>
</feature>
<reference evidence="8" key="1">
    <citation type="submission" date="2016-11" db="EMBL/GenBank/DDBJ databases">
        <authorList>
            <person name="Varghese N."/>
            <person name="Submissions S."/>
        </authorList>
    </citation>
    <scope>NUCLEOTIDE SEQUENCE [LARGE SCALE GENOMIC DNA]</scope>
    <source>
        <strain evidence="8">DSM 9756</strain>
    </source>
</reference>
<accession>A0A1M4ZP07</accession>
<keyword evidence="8" id="KW-1185">Reference proteome</keyword>
<dbReference type="InterPro" id="IPR045229">
    <property type="entry name" value="TPP_enz"/>
</dbReference>
<dbReference type="InterPro" id="IPR000399">
    <property type="entry name" value="TPP-bd_CS"/>
</dbReference>
<dbReference type="PANTHER" id="PTHR18968:SF129">
    <property type="entry name" value="ACETOLACTATE SYNTHASE"/>
    <property type="match status" value="1"/>
</dbReference>
<dbReference type="GO" id="GO:0009099">
    <property type="term" value="P:L-valine biosynthetic process"/>
    <property type="evidence" value="ECO:0007669"/>
    <property type="project" value="TreeGrafter"/>
</dbReference>
<organism evidence="7 8">
    <name type="scientific">Desulfacinum infernum DSM 9756</name>
    <dbReference type="NCBI Taxonomy" id="1121391"/>
    <lineage>
        <taxon>Bacteria</taxon>
        <taxon>Pseudomonadati</taxon>
        <taxon>Thermodesulfobacteriota</taxon>
        <taxon>Syntrophobacteria</taxon>
        <taxon>Syntrophobacterales</taxon>
        <taxon>Syntrophobacteraceae</taxon>
        <taxon>Desulfacinum</taxon>
    </lineage>
</organism>
<protein>
    <submittedName>
        <fullName evidence="7">Acetolactate synthase-1/2/3 large subunit</fullName>
    </submittedName>
</protein>
<dbReference type="CDD" id="cd00568">
    <property type="entry name" value="TPP_enzymes"/>
    <property type="match status" value="1"/>
</dbReference>
<dbReference type="InterPro" id="IPR011766">
    <property type="entry name" value="TPP_enzyme_TPP-bd"/>
</dbReference>
<dbReference type="PROSITE" id="PS00187">
    <property type="entry name" value="TPP_ENZYMES"/>
    <property type="match status" value="1"/>
</dbReference>
<dbReference type="GO" id="GO:0009097">
    <property type="term" value="P:isoleucine biosynthetic process"/>
    <property type="evidence" value="ECO:0007669"/>
    <property type="project" value="TreeGrafter"/>
</dbReference>
<dbReference type="GO" id="GO:0030976">
    <property type="term" value="F:thiamine pyrophosphate binding"/>
    <property type="evidence" value="ECO:0007669"/>
    <property type="project" value="InterPro"/>
</dbReference>
<dbReference type="Gene3D" id="3.40.50.970">
    <property type="match status" value="2"/>
</dbReference>
<evidence type="ECO:0000256" key="3">
    <source>
        <dbReference type="RuleBase" id="RU362132"/>
    </source>
</evidence>
<evidence type="ECO:0000313" key="8">
    <source>
        <dbReference type="Proteomes" id="UP000184076"/>
    </source>
</evidence>
<dbReference type="RefSeq" id="WP_084076292.1">
    <property type="nucleotide sequence ID" value="NZ_FQVB01000012.1"/>
</dbReference>
<dbReference type="OrthoDB" id="2254214at2"/>
<proteinExistence type="inferred from homology"/>
<dbReference type="InterPro" id="IPR029035">
    <property type="entry name" value="DHS-like_NAD/FAD-binding_dom"/>
</dbReference>
<dbReference type="SUPFAM" id="SSF52518">
    <property type="entry name" value="Thiamin diphosphate-binding fold (THDP-binding)"/>
    <property type="match status" value="2"/>
</dbReference>
<dbReference type="Pfam" id="PF02776">
    <property type="entry name" value="TPP_enzyme_N"/>
    <property type="match status" value="1"/>
</dbReference>